<keyword evidence="7" id="KW-0378">Hydrolase</keyword>
<dbReference type="EMBL" id="PCYL01000007">
    <property type="protein sequence ID" value="PIR47088.1"/>
    <property type="molecule type" value="Genomic_DNA"/>
</dbReference>
<dbReference type="PANTHER" id="PTHR31118">
    <property type="entry name" value="CYCLASE-LIKE PROTEIN 2"/>
    <property type="match status" value="1"/>
</dbReference>
<dbReference type="InterPro" id="IPR037175">
    <property type="entry name" value="KFase_sf"/>
</dbReference>
<dbReference type="Gene3D" id="3.50.30.50">
    <property type="entry name" value="Putative cyclase"/>
    <property type="match status" value="1"/>
</dbReference>
<dbReference type="AlphaFoldDB" id="A0A2H0RKS6"/>
<dbReference type="GO" id="GO:0019441">
    <property type="term" value="P:L-tryptophan catabolic process to kynurenine"/>
    <property type="evidence" value="ECO:0007669"/>
    <property type="project" value="InterPro"/>
</dbReference>
<evidence type="ECO:0000313" key="13">
    <source>
        <dbReference type="Proteomes" id="UP000230833"/>
    </source>
</evidence>
<evidence type="ECO:0000313" key="12">
    <source>
        <dbReference type="EMBL" id="PIR47088.1"/>
    </source>
</evidence>
<evidence type="ECO:0000256" key="5">
    <source>
        <dbReference type="ARBA" id="ARBA00014889"/>
    </source>
</evidence>
<dbReference type="GO" id="GO:0004061">
    <property type="term" value="F:arylformamidase activity"/>
    <property type="evidence" value="ECO:0007669"/>
    <property type="project" value="UniProtKB-EC"/>
</dbReference>
<evidence type="ECO:0000256" key="7">
    <source>
        <dbReference type="ARBA" id="ARBA00022801"/>
    </source>
</evidence>
<comment type="subunit">
    <text evidence="3">Homodimer.</text>
</comment>
<comment type="cofactor">
    <cofactor evidence="1">
        <name>Zn(2+)</name>
        <dbReference type="ChEBI" id="CHEBI:29105"/>
    </cofactor>
</comment>
<keyword evidence="9" id="KW-0823">Tryptophan catabolism</keyword>
<evidence type="ECO:0000256" key="6">
    <source>
        <dbReference type="ARBA" id="ARBA00022723"/>
    </source>
</evidence>
<comment type="catalytic activity">
    <reaction evidence="10">
        <text>N-formyl-L-kynurenine + H2O = L-kynurenine + formate + H(+)</text>
        <dbReference type="Rhea" id="RHEA:13009"/>
        <dbReference type="ChEBI" id="CHEBI:15377"/>
        <dbReference type="ChEBI" id="CHEBI:15378"/>
        <dbReference type="ChEBI" id="CHEBI:15740"/>
        <dbReference type="ChEBI" id="CHEBI:57959"/>
        <dbReference type="ChEBI" id="CHEBI:58629"/>
        <dbReference type="EC" id="3.5.1.9"/>
    </reaction>
</comment>
<dbReference type="GO" id="GO:0046872">
    <property type="term" value="F:metal ion binding"/>
    <property type="evidence" value="ECO:0007669"/>
    <property type="project" value="UniProtKB-KW"/>
</dbReference>
<comment type="function">
    <text evidence="2">Catalyzes the hydrolysis of N-formyl-L-kynurenine to L-kynurenine, the second step in the kynurenine pathway of tryptophan degradation.</text>
</comment>
<keyword evidence="8" id="KW-0862">Zinc</keyword>
<evidence type="ECO:0000256" key="10">
    <source>
        <dbReference type="ARBA" id="ARBA00048496"/>
    </source>
</evidence>
<proteinExistence type="predicted"/>
<dbReference type="InterPro" id="IPR007325">
    <property type="entry name" value="KFase/CYL"/>
</dbReference>
<accession>A0A2H0RKS6</accession>
<organism evidence="12 13">
    <name type="scientific">Candidatus Vogelbacteria bacterium CG10_big_fil_rev_8_21_14_0_10_45_14</name>
    <dbReference type="NCBI Taxonomy" id="1975042"/>
    <lineage>
        <taxon>Bacteria</taxon>
        <taxon>Candidatus Vogeliibacteriota</taxon>
    </lineage>
</organism>
<dbReference type="PANTHER" id="PTHR31118:SF32">
    <property type="entry name" value="KYNURENINE FORMAMIDASE"/>
    <property type="match status" value="1"/>
</dbReference>
<protein>
    <recommendedName>
        <fullName evidence="5">Kynurenine formamidase</fullName>
        <ecNumber evidence="4">3.5.1.9</ecNumber>
    </recommendedName>
</protein>
<evidence type="ECO:0000256" key="4">
    <source>
        <dbReference type="ARBA" id="ARBA00012930"/>
    </source>
</evidence>
<evidence type="ECO:0000256" key="3">
    <source>
        <dbReference type="ARBA" id="ARBA00011738"/>
    </source>
</evidence>
<gene>
    <name evidence="12" type="ORF">COV07_00775</name>
</gene>
<dbReference type="Proteomes" id="UP000230833">
    <property type="component" value="Unassembled WGS sequence"/>
</dbReference>
<dbReference type="EC" id="3.5.1.9" evidence="4"/>
<evidence type="ECO:0000256" key="11">
    <source>
        <dbReference type="ARBA" id="ARBA00060547"/>
    </source>
</evidence>
<reference evidence="12 13" key="1">
    <citation type="submission" date="2017-09" db="EMBL/GenBank/DDBJ databases">
        <title>Depth-based differentiation of microbial function through sediment-hosted aquifers and enrichment of novel symbionts in the deep terrestrial subsurface.</title>
        <authorList>
            <person name="Probst A.J."/>
            <person name="Ladd B."/>
            <person name="Jarett J.K."/>
            <person name="Geller-Mcgrath D.E."/>
            <person name="Sieber C.M."/>
            <person name="Emerson J.B."/>
            <person name="Anantharaman K."/>
            <person name="Thomas B.C."/>
            <person name="Malmstrom R."/>
            <person name="Stieglmeier M."/>
            <person name="Klingl A."/>
            <person name="Woyke T."/>
            <person name="Ryan C.M."/>
            <person name="Banfield J.F."/>
        </authorList>
    </citation>
    <scope>NUCLEOTIDE SEQUENCE [LARGE SCALE GENOMIC DNA]</scope>
    <source>
        <strain evidence="12">CG10_big_fil_rev_8_21_14_0_10_45_14</strain>
    </source>
</reference>
<evidence type="ECO:0000256" key="2">
    <source>
        <dbReference type="ARBA" id="ARBA00002204"/>
    </source>
</evidence>
<evidence type="ECO:0000256" key="8">
    <source>
        <dbReference type="ARBA" id="ARBA00022833"/>
    </source>
</evidence>
<comment type="pathway">
    <text evidence="11">Amino-acid degradation; L-tryptophan degradation via kynurenine pathway; L-kynurenine from L-tryptophan: step 2/2.</text>
</comment>
<dbReference type="Pfam" id="PF04199">
    <property type="entry name" value="Cyclase"/>
    <property type="match status" value="1"/>
</dbReference>
<name>A0A2H0RKS6_9BACT</name>
<evidence type="ECO:0000256" key="1">
    <source>
        <dbReference type="ARBA" id="ARBA00001947"/>
    </source>
</evidence>
<keyword evidence="6" id="KW-0479">Metal-binding</keyword>
<dbReference type="SUPFAM" id="SSF102198">
    <property type="entry name" value="Putative cyclase"/>
    <property type="match status" value="1"/>
</dbReference>
<evidence type="ECO:0000256" key="9">
    <source>
        <dbReference type="ARBA" id="ARBA00023079"/>
    </source>
</evidence>
<sequence>MISYSQIIDISRPVDEGMVLYPGDEGVGFEKKKDGEWHYAVLHFTTHTGTHVDSPTHVRDEGRTVDRIKLGKLVGPCRVLDMTHVDDEIDVMDLEVLDIKKGERLLFKTKNSSRGYKEFYPDYVHLNDDGARYLAQKEVALIGADYLSIEKYHKDAVSTHRILLDAEIALVESLNLSKVEVGNYGLVVLPLRLVGLDGAPARAILLKD</sequence>
<dbReference type="FunFam" id="3.50.30.50:FF:000001">
    <property type="entry name" value="Kynurenine formamidase"/>
    <property type="match status" value="1"/>
</dbReference>
<comment type="caution">
    <text evidence="12">The sequence shown here is derived from an EMBL/GenBank/DDBJ whole genome shotgun (WGS) entry which is preliminary data.</text>
</comment>